<dbReference type="Pfam" id="PF03209">
    <property type="entry name" value="PUCC"/>
    <property type="match status" value="1"/>
</dbReference>
<keyword evidence="5 6" id="KW-0472">Membrane</keyword>
<evidence type="ECO:0000256" key="6">
    <source>
        <dbReference type="SAM" id="Phobius"/>
    </source>
</evidence>
<dbReference type="AlphaFoldDB" id="A0A1M7RTM3"/>
<dbReference type="InterPro" id="IPR004896">
    <property type="entry name" value="PucC-rel"/>
</dbReference>
<dbReference type="InterPro" id="IPR026036">
    <property type="entry name" value="PucC"/>
</dbReference>
<keyword evidence="3 6" id="KW-0812">Transmembrane</keyword>
<dbReference type="Proteomes" id="UP000184391">
    <property type="component" value="Unassembled WGS sequence"/>
</dbReference>
<name>A0A1M7RTM3_9SPHN</name>
<dbReference type="RefSeq" id="WP_072672976.1">
    <property type="nucleotide sequence ID" value="NZ_FRDF01000002.1"/>
</dbReference>
<feature type="transmembrane region" description="Helical" evidence="6">
    <location>
        <begin position="180"/>
        <end position="204"/>
    </location>
</feature>
<feature type="transmembrane region" description="Helical" evidence="6">
    <location>
        <begin position="306"/>
        <end position="323"/>
    </location>
</feature>
<gene>
    <name evidence="7" type="ORF">SAMN02745193_00387</name>
</gene>
<evidence type="ECO:0000313" key="8">
    <source>
        <dbReference type="Proteomes" id="UP000184391"/>
    </source>
</evidence>
<evidence type="ECO:0000256" key="3">
    <source>
        <dbReference type="ARBA" id="ARBA00022692"/>
    </source>
</evidence>
<keyword evidence="4 6" id="KW-1133">Transmembrane helix</keyword>
<feature type="transmembrane region" description="Helical" evidence="6">
    <location>
        <begin position="210"/>
        <end position="229"/>
    </location>
</feature>
<dbReference type="PIRSF" id="PIRSF016565">
    <property type="entry name" value="PucC"/>
    <property type="match status" value="1"/>
</dbReference>
<evidence type="ECO:0000256" key="5">
    <source>
        <dbReference type="ARBA" id="ARBA00023136"/>
    </source>
</evidence>
<feature type="transmembrane region" description="Helical" evidence="6">
    <location>
        <begin position="435"/>
        <end position="457"/>
    </location>
</feature>
<comment type="subcellular location">
    <subcellularLocation>
        <location evidence="1">Membrane</location>
        <topology evidence="1">Multi-pass membrane protein</topology>
    </subcellularLocation>
</comment>
<reference evidence="8" key="1">
    <citation type="submission" date="2016-12" db="EMBL/GenBank/DDBJ databases">
        <authorList>
            <person name="Varghese N."/>
            <person name="Submissions S."/>
        </authorList>
    </citation>
    <scope>NUCLEOTIDE SEQUENCE [LARGE SCALE GENOMIC DNA]</scope>
    <source>
        <strain evidence="8">DSM 11032</strain>
    </source>
</reference>
<dbReference type="Gene3D" id="1.20.1250.20">
    <property type="entry name" value="MFS general substrate transporter like domains"/>
    <property type="match status" value="1"/>
</dbReference>
<comment type="similarity">
    <text evidence="2">Belongs to the PucC family.</text>
</comment>
<dbReference type="PANTHER" id="PTHR23538">
    <property type="entry name" value="44.5 KD BACTERIOCHLOROPHYLL SYNTHASE SUBUNIT"/>
    <property type="match status" value="1"/>
</dbReference>
<dbReference type="SUPFAM" id="SSF103473">
    <property type="entry name" value="MFS general substrate transporter"/>
    <property type="match status" value="1"/>
</dbReference>
<evidence type="ECO:0000256" key="2">
    <source>
        <dbReference type="ARBA" id="ARBA00008412"/>
    </source>
</evidence>
<dbReference type="CDD" id="cd06176">
    <property type="entry name" value="MFS_BCD_PucC-like"/>
    <property type="match status" value="1"/>
</dbReference>
<dbReference type="OrthoDB" id="8558818at2"/>
<protein>
    <submittedName>
        <fullName evidence="7">MFS transporter, BCD family, chlorophyll transporter</fullName>
    </submittedName>
</protein>
<evidence type="ECO:0000313" key="7">
    <source>
        <dbReference type="EMBL" id="SHN49687.1"/>
    </source>
</evidence>
<sequence length="470" mass="49349">MNRLDQKLISIWTRWGKRVLPFADAADDNLPLSRLLRLSLIQFSVGISLTLLVGTLNRVMIVELEVASTIVGVMLALPLLFAPFRALIGFRSDTHRSALGWRRVPYIYRGTMIQFGGLALMPFALLVLSGALQSADWPSWIGQISAAAAILLVGVGVHITQTVGLALATDLAREDQQANVVGLMYVSLLVGSIVAALAFGAFLADFTPGRLIQVIQACALITLLLNLIATWKQEALNSGGLMADQAAAPATFRQSWDMFIVQGQARRRLLVIGVGTLAFTMSDVLLEPYGGQTLGLGVGTTTRLTAILAGGSLVGFTMASQILSRGSDPVRMSGVGALMGLPAFAMIIAAAPMQSASVFSIGVLLIGCGAGLFGHGTLTATMRHAPKGQIGMALGAWGAVQATAAGIGAAMGGIIRDVGRSIILSDAWPPVTNGYILVYLLEMILLAAALIMMVPLLRRPKAVAGVAPRA</sequence>
<feature type="transmembrane region" description="Helical" evidence="6">
    <location>
        <begin position="66"/>
        <end position="90"/>
    </location>
</feature>
<feature type="transmembrane region" description="Helical" evidence="6">
    <location>
        <begin position="390"/>
        <end position="415"/>
    </location>
</feature>
<dbReference type="PANTHER" id="PTHR23538:SF1">
    <property type="entry name" value="44.5 KD BACTERIOCHLOROPHYLL SYNTHASE SUBUNIT"/>
    <property type="match status" value="1"/>
</dbReference>
<dbReference type="InterPro" id="IPR036259">
    <property type="entry name" value="MFS_trans_sf"/>
</dbReference>
<dbReference type="EMBL" id="FRDF01000002">
    <property type="protein sequence ID" value="SHN49687.1"/>
    <property type="molecule type" value="Genomic_DNA"/>
</dbReference>
<dbReference type="STRING" id="198312.SAMN02745193_00387"/>
<accession>A0A1M7RTM3</accession>
<feature type="transmembrane region" description="Helical" evidence="6">
    <location>
        <begin position="269"/>
        <end position="286"/>
    </location>
</feature>
<evidence type="ECO:0000256" key="1">
    <source>
        <dbReference type="ARBA" id="ARBA00004141"/>
    </source>
</evidence>
<feature type="transmembrane region" description="Helical" evidence="6">
    <location>
        <begin position="359"/>
        <end position="378"/>
    </location>
</feature>
<keyword evidence="8" id="KW-1185">Reference proteome</keyword>
<feature type="transmembrane region" description="Helical" evidence="6">
    <location>
        <begin position="144"/>
        <end position="168"/>
    </location>
</feature>
<dbReference type="GO" id="GO:0016020">
    <property type="term" value="C:membrane"/>
    <property type="evidence" value="ECO:0007669"/>
    <property type="project" value="UniProtKB-SubCell"/>
</dbReference>
<organism evidence="7 8">
    <name type="scientific">Erythrobacter sanguineus</name>
    <dbReference type="NCBI Taxonomy" id="198312"/>
    <lineage>
        <taxon>Bacteria</taxon>
        <taxon>Pseudomonadati</taxon>
        <taxon>Pseudomonadota</taxon>
        <taxon>Alphaproteobacteria</taxon>
        <taxon>Sphingomonadales</taxon>
        <taxon>Erythrobacteraceae</taxon>
        <taxon>Erythrobacter/Porphyrobacter group</taxon>
        <taxon>Erythrobacter</taxon>
    </lineage>
</organism>
<feature type="transmembrane region" description="Helical" evidence="6">
    <location>
        <begin position="40"/>
        <end position="60"/>
    </location>
</feature>
<feature type="transmembrane region" description="Helical" evidence="6">
    <location>
        <begin position="111"/>
        <end position="132"/>
    </location>
</feature>
<proteinExistence type="inferred from homology"/>
<feature type="transmembrane region" description="Helical" evidence="6">
    <location>
        <begin position="335"/>
        <end position="353"/>
    </location>
</feature>
<evidence type="ECO:0000256" key="4">
    <source>
        <dbReference type="ARBA" id="ARBA00022989"/>
    </source>
</evidence>